<proteinExistence type="predicted"/>
<dbReference type="EMBL" id="ABJB010928892">
    <property type="status" value="NOT_ANNOTATED_CDS"/>
    <property type="molecule type" value="Genomic_DNA"/>
</dbReference>
<reference evidence="3" key="2">
    <citation type="submission" date="2020-05" db="UniProtKB">
        <authorList>
            <consortium name="EnsemblMetazoa"/>
        </authorList>
    </citation>
    <scope>IDENTIFICATION</scope>
    <source>
        <strain evidence="3">wikel</strain>
    </source>
</reference>
<dbReference type="EnsemblMetazoa" id="ISCW008158-RA">
    <property type="protein sequence ID" value="ISCW008158-PA"/>
    <property type="gene ID" value="ISCW008158"/>
</dbReference>
<dbReference type="EMBL" id="ABJB010371410">
    <property type="status" value="NOT_ANNOTATED_CDS"/>
    <property type="molecule type" value="Genomic_DNA"/>
</dbReference>
<name>B7PS69_IXOSC</name>
<dbReference type="HOGENOM" id="CLU_1397762_0_0_1"/>
<evidence type="ECO:0000313" key="3">
    <source>
        <dbReference type="EnsemblMetazoa" id="ISCW008158-PA"/>
    </source>
</evidence>
<reference evidence="2 4" key="1">
    <citation type="submission" date="2008-03" db="EMBL/GenBank/DDBJ databases">
        <title>Annotation of Ixodes scapularis.</title>
        <authorList>
            <consortium name="Ixodes scapularis Genome Project Consortium"/>
            <person name="Caler E."/>
            <person name="Hannick L.I."/>
            <person name="Bidwell S."/>
            <person name="Joardar V."/>
            <person name="Thiagarajan M."/>
            <person name="Amedeo P."/>
            <person name="Galinsky K.J."/>
            <person name="Schobel S."/>
            <person name="Inman J."/>
            <person name="Hostetler J."/>
            <person name="Miller J."/>
            <person name="Hammond M."/>
            <person name="Megy K."/>
            <person name="Lawson D."/>
            <person name="Kodira C."/>
            <person name="Sutton G."/>
            <person name="Meyer J."/>
            <person name="Hill C.A."/>
            <person name="Birren B."/>
            <person name="Nene V."/>
            <person name="Collins F."/>
            <person name="Alarcon-Chaidez F."/>
            <person name="Wikel S."/>
            <person name="Strausberg R."/>
        </authorList>
    </citation>
    <scope>NUCLEOTIDE SEQUENCE [LARGE SCALE GENOMIC DNA]</scope>
    <source>
        <strain evidence="4">Wikel</strain>
        <strain evidence="2">Wikel colony</strain>
    </source>
</reference>
<feature type="region of interest" description="Disordered" evidence="1">
    <location>
        <begin position="55"/>
        <end position="84"/>
    </location>
</feature>
<dbReference type="AlphaFoldDB" id="B7PS69"/>
<dbReference type="EMBL" id="ABJB010124820">
    <property type="status" value="NOT_ANNOTATED_CDS"/>
    <property type="molecule type" value="Genomic_DNA"/>
</dbReference>
<dbReference type="Proteomes" id="UP000001555">
    <property type="component" value="Unassembled WGS sequence"/>
</dbReference>
<protein>
    <submittedName>
        <fullName evidence="2 3">Uncharacterized protein</fullName>
    </submittedName>
</protein>
<dbReference type="VEuPathDB" id="VectorBase:ISCP_029946"/>
<dbReference type="EMBL" id="DS777384">
    <property type="protein sequence ID" value="EEC09441.1"/>
    <property type="molecule type" value="Genomic_DNA"/>
</dbReference>
<organism>
    <name type="scientific">Ixodes scapularis</name>
    <name type="common">Black-legged tick</name>
    <name type="synonym">Deer tick</name>
    <dbReference type="NCBI Taxonomy" id="6945"/>
    <lineage>
        <taxon>Eukaryota</taxon>
        <taxon>Metazoa</taxon>
        <taxon>Ecdysozoa</taxon>
        <taxon>Arthropoda</taxon>
        <taxon>Chelicerata</taxon>
        <taxon>Arachnida</taxon>
        <taxon>Acari</taxon>
        <taxon>Parasitiformes</taxon>
        <taxon>Ixodida</taxon>
        <taxon>Ixodoidea</taxon>
        <taxon>Ixodidae</taxon>
        <taxon>Ixodinae</taxon>
        <taxon>Ixodes</taxon>
    </lineage>
</organism>
<evidence type="ECO:0000313" key="4">
    <source>
        <dbReference type="Proteomes" id="UP000001555"/>
    </source>
</evidence>
<dbReference type="OrthoDB" id="2556847at2759"/>
<evidence type="ECO:0000313" key="2">
    <source>
        <dbReference type="EMBL" id="EEC09441.1"/>
    </source>
</evidence>
<dbReference type="PaxDb" id="6945-B7PS69"/>
<dbReference type="InParanoid" id="B7PS69"/>
<accession>B7PS69</accession>
<gene>
    <name evidence="2" type="ORF">IscW_ISCW008158</name>
</gene>
<keyword evidence="4" id="KW-1185">Reference proteome</keyword>
<dbReference type="VEuPathDB" id="VectorBase:ISCW008158"/>
<evidence type="ECO:0000256" key="1">
    <source>
        <dbReference type="SAM" id="MobiDB-lite"/>
    </source>
</evidence>
<sequence>MPTLRDKLADFLRQLSSGTERASETAKPDCPSPTSATFIQRYLNGYAERAAILPKAKVPESLPQETEGPRLAETAGSSEEAETAPEEIAGICNWNQPTEFAHGIATTLYECHPVTKENAEGLPQQPEIVHAKSCYDLPVREVAPLSRRVVSAYTGPSGGLTQVNQSPGRPLTFADQVDFIDDDSLCGSNENLAAR</sequence>